<dbReference type="RefSeq" id="WP_214537405.1">
    <property type="nucleotide sequence ID" value="NZ_JAHFVK010000002.1"/>
</dbReference>
<sequence>MSRSASPFSPKLILAVLVIGAGAFLLFLYAIGAGWDGREDRNGGSHAAANGLNGFAGLARLLEARGYDVSLSRSQARLQDKALLIITPDVFSADGEEIAKIIQARRYAGPTLLILPKWTAGRADSVRNLNVPRGWVVLGSGVAPDFVGQIPGLKNDEIKLGKRDRWHGLDLQGTLPVPEQTLAMHGAGLAPLISDRTGDSLAGYLNDAGVYPYLAQAAGISPNDGNDSRTDDSLWPVVVVAEPDLMNNYGLADATRAEAAVALIEVTLEDYDLPIVFDLTVAGLGRSENLLTMAFRPPFLAATLCLILAALVIAWRSFRRFGPPVAEAPSFAMGKEQLARNSAALVERARRLHLLGPPYAALISARVAVALNIREADLGAREAAIARVQAVRGLPADFPERAEALRNARRPADLLRAAGALKSIERTLVQ</sequence>
<keyword evidence="1" id="KW-0472">Membrane</keyword>
<evidence type="ECO:0000313" key="3">
    <source>
        <dbReference type="Proteomes" id="UP000811255"/>
    </source>
</evidence>
<keyword evidence="3" id="KW-1185">Reference proteome</keyword>
<reference evidence="2 3" key="1">
    <citation type="submission" date="2021-05" db="EMBL/GenBank/DDBJ databases">
        <title>Croceibacterium sp. LX-88 genome sequence.</title>
        <authorList>
            <person name="Luo X."/>
        </authorList>
    </citation>
    <scope>NUCLEOTIDE SEQUENCE [LARGE SCALE GENOMIC DNA]</scope>
    <source>
        <strain evidence="2 3">LX-88</strain>
    </source>
</reference>
<evidence type="ECO:0000313" key="2">
    <source>
        <dbReference type="EMBL" id="MBT2135728.1"/>
    </source>
</evidence>
<organism evidence="2 3">
    <name type="scientific">Croceibacterium selenioxidans</name>
    <dbReference type="NCBI Taxonomy" id="2838833"/>
    <lineage>
        <taxon>Bacteria</taxon>
        <taxon>Pseudomonadati</taxon>
        <taxon>Pseudomonadota</taxon>
        <taxon>Alphaproteobacteria</taxon>
        <taxon>Sphingomonadales</taxon>
        <taxon>Erythrobacteraceae</taxon>
        <taxon>Croceibacterium</taxon>
    </lineage>
</organism>
<dbReference type="Proteomes" id="UP000811255">
    <property type="component" value="Unassembled WGS sequence"/>
</dbReference>
<dbReference type="EMBL" id="JAHFVK010000002">
    <property type="protein sequence ID" value="MBT2135728.1"/>
    <property type="molecule type" value="Genomic_DNA"/>
</dbReference>
<feature type="transmembrane region" description="Helical" evidence="1">
    <location>
        <begin position="12"/>
        <end position="31"/>
    </location>
</feature>
<keyword evidence="1" id="KW-1133">Transmembrane helix</keyword>
<evidence type="ECO:0000256" key="1">
    <source>
        <dbReference type="SAM" id="Phobius"/>
    </source>
</evidence>
<name>A0ABS5W7I7_9SPHN</name>
<feature type="transmembrane region" description="Helical" evidence="1">
    <location>
        <begin position="299"/>
        <end position="318"/>
    </location>
</feature>
<keyword evidence="1" id="KW-0812">Transmembrane</keyword>
<protein>
    <submittedName>
        <fullName evidence="2">DUF4350 domain-containing protein</fullName>
    </submittedName>
</protein>
<accession>A0ABS5W7I7</accession>
<comment type="caution">
    <text evidence="2">The sequence shown here is derived from an EMBL/GenBank/DDBJ whole genome shotgun (WGS) entry which is preliminary data.</text>
</comment>
<proteinExistence type="predicted"/>
<gene>
    <name evidence="2" type="ORF">KK137_15415</name>
</gene>